<dbReference type="Pfam" id="PF00892">
    <property type="entry name" value="EamA"/>
    <property type="match status" value="2"/>
</dbReference>
<dbReference type="AlphaFoldDB" id="A0A7L7KSM6"/>
<dbReference type="PANTHER" id="PTHR22911:SF137">
    <property type="entry name" value="SOLUTE CARRIER FAMILY 35 MEMBER G2-RELATED"/>
    <property type="match status" value="1"/>
</dbReference>
<protein>
    <submittedName>
        <fullName evidence="4">DMT family transporter</fullName>
    </submittedName>
</protein>
<feature type="transmembrane region" description="Helical" evidence="2">
    <location>
        <begin position="218"/>
        <end position="239"/>
    </location>
</feature>
<feature type="transmembrane region" description="Helical" evidence="2">
    <location>
        <begin position="120"/>
        <end position="139"/>
    </location>
</feature>
<keyword evidence="2" id="KW-1133">Transmembrane helix</keyword>
<feature type="transmembrane region" description="Helical" evidence="2">
    <location>
        <begin position="96"/>
        <end position="114"/>
    </location>
</feature>
<evidence type="ECO:0000256" key="2">
    <source>
        <dbReference type="SAM" id="Phobius"/>
    </source>
</evidence>
<dbReference type="RefSeq" id="WP_258877631.1">
    <property type="nucleotide sequence ID" value="NZ_CP048914.1"/>
</dbReference>
<dbReference type="InterPro" id="IPR037185">
    <property type="entry name" value="EmrE-like"/>
</dbReference>
<sequence length="291" mass="32092">MGELISLGTAFCWTFTVLSFEAAGKKVGSLSVNFIRLLFGFVFISIFLYITRGYMIPIDASSHTWNWMLLSGVIGFVIGDYFLFQAFVDVGGRISLVIYSMVPPITAILGLLYFDEYLSVQNIIGMTITIAAIILVVIYKEEDHERHPHRMRGALFAMIGAVAQAVGLLFSKIGMGDYSAFAATQIRIIAAIVGFALIITMQRRWPNIKQAFFNKRALVFIIIGSIFGPFLGVSSSLLALQYTSLGIATTISQMNIIFIIPFSLILFKERVNAIEIIGSIVALIGVSLLFL</sequence>
<feature type="transmembrane region" description="Helical" evidence="2">
    <location>
        <begin position="67"/>
        <end position="84"/>
    </location>
</feature>
<dbReference type="InterPro" id="IPR000620">
    <property type="entry name" value="EamA_dom"/>
</dbReference>
<feature type="domain" description="EamA" evidence="3">
    <location>
        <begin position="152"/>
        <end position="290"/>
    </location>
</feature>
<keyword evidence="5" id="KW-1185">Reference proteome</keyword>
<name>A0A7L7KSM6_9MOLU</name>
<evidence type="ECO:0000313" key="4">
    <source>
        <dbReference type="EMBL" id="QMS85821.1"/>
    </source>
</evidence>
<dbReference type="SUPFAM" id="SSF103481">
    <property type="entry name" value="Multidrug resistance efflux transporter EmrE"/>
    <property type="match status" value="2"/>
</dbReference>
<feature type="transmembrane region" description="Helical" evidence="2">
    <location>
        <begin position="6"/>
        <end position="23"/>
    </location>
</feature>
<dbReference type="KEGG" id="xcl:G4Z02_08705"/>
<proteinExistence type="inferred from homology"/>
<feature type="transmembrane region" description="Helical" evidence="2">
    <location>
        <begin position="245"/>
        <end position="266"/>
    </location>
</feature>
<evidence type="ECO:0000256" key="1">
    <source>
        <dbReference type="ARBA" id="ARBA00007362"/>
    </source>
</evidence>
<dbReference type="Gene3D" id="1.10.3730.20">
    <property type="match status" value="1"/>
</dbReference>
<feature type="transmembrane region" description="Helical" evidence="2">
    <location>
        <begin position="151"/>
        <end position="173"/>
    </location>
</feature>
<gene>
    <name evidence="4" type="ORF">G4Z02_08705</name>
</gene>
<dbReference type="Proteomes" id="UP000514720">
    <property type="component" value="Chromosome"/>
</dbReference>
<dbReference type="EMBL" id="CP048914">
    <property type="protein sequence ID" value="QMS85821.1"/>
    <property type="molecule type" value="Genomic_DNA"/>
</dbReference>
<comment type="similarity">
    <text evidence="1">Belongs to the EamA transporter family.</text>
</comment>
<evidence type="ECO:0000259" key="3">
    <source>
        <dbReference type="Pfam" id="PF00892"/>
    </source>
</evidence>
<accession>A0A7L7KSM6</accession>
<feature type="transmembrane region" description="Helical" evidence="2">
    <location>
        <begin position="179"/>
        <end position="198"/>
    </location>
</feature>
<keyword evidence="2" id="KW-0472">Membrane</keyword>
<dbReference type="GO" id="GO:0016020">
    <property type="term" value="C:membrane"/>
    <property type="evidence" value="ECO:0007669"/>
    <property type="project" value="InterPro"/>
</dbReference>
<feature type="transmembrane region" description="Helical" evidence="2">
    <location>
        <begin position="273"/>
        <end position="290"/>
    </location>
</feature>
<reference evidence="4 5" key="1">
    <citation type="submission" date="2020-02" db="EMBL/GenBank/DDBJ databases">
        <authorList>
            <person name="Zheng R.K."/>
            <person name="Sun C.M."/>
        </authorList>
    </citation>
    <scope>NUCLEOTIDE SEQUENCE [LARGE SCALE GENOMIC DNA]</scope>
    <source>
        <strain evidence="5">zrk13</strain>
    </source>
</reference>
<feature type="domain" description="EamA" evidence="3">
    <location>
        <begin position="2"/>
        <end position="137"/>
    </location>
</feature>
<organism evidence="4 5">
    <name type="scientific">Candidatus Xianfuyuplasma coldseepsis</name>
    <dbReference type="NCBI Taxonomy" id="2782163"/>
    <lineage>
        <taxon>Bacteria</taxon>
        <taxon>Bacillati</taxon>
        <taxon>Mycoplasmatota</taxon>
        <taxon>Mollicutes</taxon>
        <taxon>Candidatus Izemoplasmatales</taxon>
        <taxon>Candidatus Izemoplasmataceae</taxon>
        <taxon>Candidatus Xianfuyuplasma</taxon>
    </lineage>
</organism>
<evidence type="ECO:0000313" key="5">
    <source>
        <dbReference type="Proteomes" id="UP000514720"/>
    </source>
</evidence>
<dbReference type="PANTHER" id="PTHR22911">
    <property type="entry name" value="ACYL-MALONYL CONDENSING ENZYME-RELATED"/>
    <property type="match status" value="1"/>
</dbReference>
<feature type="transmembrane region" description="Helical" evidence="2">
    <location>
        <begin position="35"/>
        <end position="55"/>
    </location>
</feature>
<keyword evidence="2" id="KW-0812">Transmembrane</keyword>